<name>A0A7V2WVA7_LEUMU</name>
<protein>
    <submittedName>
        <fullName evidence="1">Uncharacterized protein</fullName>
    </submittedName>
</protein>
<comment type="caution">
    <text evidence="1">The sequence shown here is derived from an EMBL/GenBank/DDBJ whole genome shotgun (WGS) entry which is preliminary data.</text>
</comment>
<organism evidence="1">
    <name type="scientific">Leucothrix mucor</name>
    <dbReference type="NCBI Taxonomy" id="45248"/>
    <lineage>
        <taxon>Bacteria</taxon>
        <taxon>Pseudomonadati</taxon>
        <taxon>Pseudomonadota</taxon>
        <taxon>Gammaproteobacteria</taxon>
        <taxon>Thiotrichales</taxon>
        <taxon>Thiotrichaceae</taxon>
        <taxon>Leucothrix</taxon>
    </lineage>
</organism>
<accession>A0A7V2WVA7</accession>
<evidence type="ECO:0000313" key="1">
    <source>
        <dbReference type="EMBL" id="HFC92961.1"/>
    </source>
</evidence>
<gene>
    <name evidence="1" type="ORF">ENJ51_09135</name>
</gene>
<dbReference type="SUPFAM" id="SSF103196">
    <property type="entry name" value="Roadblock/LC7 domain"/>
    <property type="match status" value="1"/>
</dbReference>
<sequence>MSNYVPQQDLYLGVTPAGCYYAAQDDKDEPGRNFLHNILRQLETPLFNVKVACAFSGLKKKNALEFVHWLQDAGFIYGTEDPEDAPQDSLEILLPEKLKTLSDEGKAVLAGSQGLYLGAAGYPHEVAEELAAMSANLSNVYKHHESLLRGNLGYRQQAWGVVDSSGNSKVGFWPIHIGDDYFTLIISGMPQLNQDSFKEIIWALSTRYDMR</sequence>
<proteinExistence type="predicted"/>
<dbReference type="AlphaFoldDB" id="A0A7V2WVA7"/>
<reference evidence="1" key="1">
    <citation type="journal article" date="2020" name="mSystems">
        <title>Genome- and Community-Level Interaction Insights into Carbon Utilization and Element Cycling Functions of Hydrothermarchaeota in Hydrothermal Sediment.</title>
        <authorList>
            <person name="Zhou Z."/>
            <person name="Liu Y."/>
            <person name="Xu W."/>
            <person name="Pan J."/>
            <person name="Luo Z.H."/>
            <person name="Li M."/>
        </authorList>
    </citation>
    <scope>NUCLEOTIDE SEQUENCE [LARGE SCALE GENOMIC DNA]</scope>
    <source>
        <strain evidence="1">HyVt-493</strain>
    </source>
</reference>
<dbReference type="Proteomes" id="UP000885750">
    <property type="component" value="Unassembled WGS sequence"/>
</dbReference>
<dbReference type="EMBL" id="DRMS01000342">
    <property type="protein sequence ID" value="HFC92961.1"/>
    <property type="molecule type" value="Genomic_DNA"/>
</dbReference>